<accession>A0A368HCR7</accession>
<comment type="caution">
    <text evidence="1">The sequence shown here is derived from an EMBL/GenBank/DDBJ whole genome shotgun (WGS) entry which is preliminary data.</text>
</comment>
<organism evidence="1 2">
    <name type="scientific">Acidiferrobacter thiooxydans</name>
    <dbReference type="NCBI Taxonomy" id="163359"/>
    <lineage>
        <taxon>Bacteria</taxon>
        <taxon>Pseudomonadati</taxon>
        <taxon>Pseudomonadota</taxon>
        <taxon>Gammaproteobacteria</taxon>
        <taxon>Acidiferrobacterales</taxon>
        <taxon>Acidiferrobacteraceae</taxon>
        <taxon>Acidiferrobacter</taxon>
    </lineage>
</organism>
<evidence type="ECO:0008006" key="3">
    <source>
        <dbReference type="Google" id="ProtNLM"/>
    </source>
</evidence>
<evidence type="ECO:0000313" key="1">
    <source>
        <dbReference type="EMBL" id="RCN56234.1"/>
    </source>
</evidence>
<gene>
    <name evidence="1" type="ORF">C4900_10305</name>
</gene>
<proteinExistence type="predicted"/>
<dbReference type="RefSeq" id="WP_114283054.1">
    <property type="nucleotide sequence ID" value="NZ_PSYR01000002.1"/>
</dbReference>
<dbReference type="Proteomes" id="UP000253250">
    <property type="component" value="Unassembled WGS sequence"/>
</dbReference>
<dbReference type="OrthoDB" id="5295974at2"/>
<keyword evidence="2" id="KW-1185">Reference proteome</keyword>
<name>A0A368HCR7_9GAMM</name>
<sequence length="330" mass="35390">MPPAPAAPAITLYVPGLHGGAGWPKPPPAAFARALARTRRVAGGDEGYAARALTLFDLPPSAGLAALARLGEGRARDDRWWVRCDPVHLAVDGDRLLLLDNDTLTLDAHEAQRLCARVAEVFAADGGVIEALAPTRWYLSLPDPEPLHTTAMAEVAGRNIHDYLPEGHARYWRTRLNEAQMVLHEALSAGHGGEAARGEANSIWLWGPGRATPSMRAALAFGRVFTDDALVSGMAQATGAMVAGLPAGVPDLDYAGATLIVLRGAQGAVQYGDTDAWSSFLEAFVTAWWQPLAAAVRARRLARLSLIGDRGPCHVLEPGWWRAFAGWRRR</sequence>
<dbReference type="EMBL" id="PSYR01000002">
    <property type="protein sequence ID" value="RCN56234.1"/>
    <property type="molecule type" value="Genomic_DNA"/>
</dbReference>
<dbReference type="AlphaFoldDB" id="A0A368HCR7"/>
<evidence type="ECO:0000313" key="2">
    <source>
        <dbReference type="Proteomes" id="UP000253250"/>
    </source>
</evidence>
<reference evidence="1 2" key="1">
    <citation type="submission" date="2018-02" db="EMBL/GenBank/DDBJ databases">
        <title>Insights into the biology of acidophilic members of the Acidiferrobacteraceae family derived from comparative genomic analyses.</title>
        <authorList>
            <person name="Issotta F."/>
            <person name="Thyssen C."/>
            <person name="Mena C."/>
            <person name="Moya A."/>
            <person name="Bellenberg S."/>
            <person name="Sproer C."/>
            <person name="Covarrubias P.C."/>
            <person name="Sand W."/>
            <person name="Quatrini R."/>
            <person name="Vera M."/>
        </authorList>
    </citation>
    <scope>NUCLEOTIDE SEQUENCE [LARGE SCALE GENOMIC DNA]</scope>
    <source>
        <strain evidence="2">m-1</strain>
    </source>
</reference>
<protein>
    <recommendedName>
        <fullName evidence="3">Phosphoglycerate mutase</fullName>
    </recommendedName>
</protein>